<evidence type="ECO:0000256" key="3">
    <source>
        <dbReference type="ARBA" id="ARBA00022722"/>
    </source>
</evidence>
<keyword evidence="2" id="KW-0548">Nucleotidyltransferase</keyword>
<gene>
    <name evidence="8" type="ORF">LIER_22175</name>
</gene>
<evidence type="ECO:0000256" key="4">
    <source>
        <dbReference type="ARBA" id="ARBA00022759"/>
    </source>
</evidence>
<evidence type="ECO:0000256" key="5">
    <source>
        <dbReference type="ARBA" id="ARBA00022801"/>
    </source>
</evidence>
<keyword evidence="4" id="KW-0255">Endonuclease</keyword>
<name>A0AAV3QV70_LITER</name>
<reference evidence="8 9" key="1">
    <citation type="submission" date="2024-01" db="EMBL/GenBank/DDBJ databases">
        <title>The complete chloroplast genome sequence of Lithospermum erythrorhizon: insights into the phylogenetic relationship among Boraginaceae species and the maternal lineages of purple gromwells.</title>
        <authorList>
            <person name="Okada T."/>
            <person name="Watanabe K."/>
        </authorList>
    </citation>
    <scope>NUCLEOTIDE SEQUENCE [LARGE SCALE GENOMIC DNA]</scope>
</reference>
<evidence type="ECO:0000256" key="1">
    <source>
        <dbReference type="ARBA" id="ARBA00022679"/>
    </source>
</evidence>
<dbReference type="Proteomes" id="UP001454036">
    <property type="component" value="Unassembled WGS sequence"/>
</dbReference>
<dbReference type="AlphaFoldDB" id="A0AAV3QV70"/>
<keyword evidence="1" id="KW-0808">Transferase</keyword>
<keyword evidence="6" id="KW-0695">RNA-directed DNA polymerase</keyword>
<evidence type="ECO:0000259" key="7">
    <source>
        <dbReference type="Pfam" id="PF17917"/>
    </source>
</evidence>
<comment type="caution">
    <text evidence="8">The sequence shown here is derived from an EMBL/GenBank/DDBJ whole genome shotgun (WGS) entry which is preliminary data.</text>
</comment>
<evidence type="ECO:0000313" key="8">
    <source>
        <dbReference type="EMBL" id="GAA0167186.1"/>
    </source>
</evidence>
<dbReference type="GO" id="GO:0003964">
    <property type="term" value="F:RNA-directed DNA polymerase activity"/>
    <property type="evidence" value="ECO:0007669"/>
    <property type="project" value="UniProtKB-KW"/>
</dbReference>
<keyword evidence="9" id="KW-1185">Reference proteome</keyword>
<dbReference type="Gene3D" id="3.10.20.370">
    <property type="match status" value="1"/>
</dbReference>
<dbReference type="EMBL" id="BAABME010005997">
    <property type="protein sequence ID" value="GAA0167186.1"/>
    <property type="molecule type" value="Genomic_DNA"/>
</dbReference>
<feature type="domain" description="Reverse transcriptase RNase H-like" evidence="7">
    <location>
        <begin position="48"/>
        <end position="141"/>
    </location>
</feature>
<dbReference type="InterPro" id="IPR041373">
    <property type="entry name" value="RT_RNaseH"/>
</dbReference>
<dbReference type="Pfam" id="PF17917">
    <property type="entry name" value="RT_RNaseH"/>
    <property type="match status" value="1"/>
</dbReference>
<evidence type="ECO:0000256" key="2">
    <source>
        <dbReference type="ARBA" id="ARBA00022695"/>
    </source>
</evidence>
<sequence>MEPPKSYEEVQRLTRQLAALRRRMRRGLCRVKEYLGSPKLLTKPEGAEEFQLFLVVSEGAVRNVLVREVGESQKTIYYVSHVLHWAEEYYPLIDKFVFAVVMAARKLKAYFEAYPIKVMTDQPIKSFMSNPSMMGRLTTWESFRPLGGQCQRNPSMEIIRGRGHNEKGTGAGILIELPEIEMSEYALRFSFKETNNEEEYEAMVTGF</sequence>
<evidence type="ECO:0000256" key="6">
    <source>
        <dbReference type="ARBA" id="ARBA00022918"/>
    </source>
</evidence>
<dbReference type="PANTHER" id="PTHR48475">
    <property type="entry name" value="RIBONUCLEASE H"/>
    <property type="match status" value="1"/>
</dbReference>
<keyword evidence="5" id="KW-0378">Hydrolase</keyword>
<dbReference type="InterPro" id="IPR043502">
    <property type="entry name" value="DNA/RNA_pol_sf"/>
</dbReference>
<accession>A0AAV3QV70</accession>
<dbReference type="PANTHER" id="PTHR48475:SF1">
    <property type="entry name" value="RNASE H TYPE-1 DOMAIN-CONTAINING PROTEIN"/>
    <property type="match status" value="1"/>
</dbReference>
<dbReference type="GO" id="GO:0016787">
    <property type="term" value="F:hydrolase activity"/>
    <property type="evidence" value="ECO:0007669"/>
    <property type="project" value="UniProtKB-KW"/>
</dbReference>
<organism evidence="8 9">
    <name type="scientific">Lithospermum erythrorhizon</name>
    <name type="common">Purple gromwell</name>
    <name type="synonym">Lithospermum officinale var. erythrorhizon</name>
    <dbReference type="NCBI Taxonomy" id="34254"/>
    <lineage>
        <taxon>Eukaryota</taxon>
        <taxon>Viridiplantae</taxon>
        <taxon>Streptophyta</taxon>
        <taxon>Embryophyta</taxon>
        <taxon>Tracheophyta</taxon>
        <taxon>Spermatophyta</taxon>
        <taxon>Magnoliopsida</taxon>
        <taxon>eudicotyledons</taxon>
        <taxon>Gunneridae</taxon>
        <taxon>Pentapetalae</taxon>
        <taxon>asterids</taxon>
        <taxon>lamiids</taxon>
        <taxon>Boraginales</taxon>
        <taxon>Boraginaceae</taxon>
        <taxon>Boraginoideae</taxon>
        <taxon>Lithospermeae</taxon>
        <taxon>Lithospermum</taxon>
    </lineage>
</organism>
<dbReference type="SUPFAM" id="SSF56672">
    <property type="entry name" value="DNA/RNA polymerases"/>
    <property type="match status" value="1"/>
</dbReference>
<keyword evidence="3" id="KW-0540">Nuclease</keyword>
<dbReference type="GO" id="GO:0004519">
    <property type="term" value="F:endonuclease activity"/>
    <property type="evidence" value="ECO:0007669"/>
    <property type="project" value="UniProtKB-KW"/>
</dbReference>
<protein>
    <recommendedName>
        <fullName evidence="7">Reverse transcriptase RNase H-like domain-containing protein</fullName>
    </recommendedName>
</protein>
<proteinExistence type="predicted"/>
<evidence type="ECO:0000313" key="9">
    <source>
        <dbReference type="Proteomes" id="UP001454036"/>
    </source>
</evidence>